<dbReference type="STRING" id="31234.E3MCR9"/>
<feature type="compositionally biased region" description="Polar residues" evidence="1">
    <location>
        <begin position="1832"/>
        <end position="1841"/>
    </location>
</feature>
<feature type="region of interest" description="Disordered" evidence="1">
    <location>
        <begin position="2006"/>
        <end position="2028"/>
    </location>
</feature>
<dbReference type="GO" id="GO:0051292">
    <property type="term" value="P:nuclear pore complex assembly"/>
    <property type="evidence" value="ECO:0007669"/>
    <property type="project" value="EnsemblMetazoa"/>
</dbReference>
<evidence type="ECO:0000313" key="2">
    <source>
        <dbReference type="EMBL" id="EFO98598.1"/>
    </source>
</evidence>
<name>E3MCR9_CAERE</name>
<feature type="region of interest" description="Disordered" evidence="1">
    <location>
        <begin position="968"/>
        <end position="999"/>
    </location>
</feature>
<accession>E3MCR9</accession>
<dbReference type="GO" id="GO:0000776">
    <property type="term" value="C:kinetochore"/>
    <property type="evidence" value="ECO:0007669"/>
    <property type="project" value="EnsemblMetazoa"/>
</dbReference>
<dbReference type="GO" id="GO:0005643">
    <property type="term" value="C:nuclear pore"/>
    <property type="evidence" value="ECO:0007669"/>
    <property type="project" value="EnsemblMetazoa"/>
</dbReference>
<feature type="compositionally biased region" description="Basic and acidic residues" evidence="1">
    <location>
        <begin position="1297"/>
        <end position="1323"/>
    </location>
</feature>
<dbReference type="Proteomes" id="UP000008281">
    <property type="component" value="Unassembled WGS sequence"/>
</dbReference>
<feature type="region of interest" description="Disordered" evidence="1">
    <location>
        <begin position="1170"/>
        <end position="1360"/>
    </location>
</feature>
<feature type="compositionally biased region" description="Polar residues" evidence="1">
    <location>
        <begin position="1466"/>
        <end position="1476"/>
    </location>
</feature>
<feature type="compositionally biased region" description="Basic and acidic residues" evidence="1">
    <location>
        <begin position="1398"/>
        <end position="1415"/>
    </location>
</feature>
<reference evidence="2" key="1">
    <citation type="submission" date="2007-07" db="EMBL/GenBank/DDBJ databases">
        <title>PCAP assembly of the Caenorhabditis remanei genome.</title>
        <authorList>
            <consortium name="The Caenorhabditis remanei Sequencing Consortium"/>
            <person name="Wilson R.K."/>
        </authorList>
    </citation>
    <scope>NUCLEOTIDE SEQUENCE [LARGE SCALE GENOMIC DNA]</scope>
    <source>
        <strain evidence="2">PB4641</strain>
    </source>
</reference>
<feature type="compositionally biased region" description="Acidic residues" evidence="1">
    <location>
        <begin position="1249"/>
        <end position="1265"/>
    </location>
</feature>
<dbReference type="FunCoup" id="E3MCR9">
    <property type="interactions" value="265"/>
</dbReference>
<feature type="compositionally biased region" description="Basic and acidic residues" evidence="1">
    <location>
        <begin position="1503"/>
        <end position="1516"/>
    </location>
</feature>
<feature type="compositionally biased region" description="Polar residues" evidence="1">
    <location>
        <begin position="2212"/>
        <end position="2234"/>
    </location>
</feature>
<feature type="compositionally biased region" description="Basic and acidic residues" evidence="1">
    <location>
        <begin position="2245"/>
        <end position="2280"/>
    </location>
</feature>
<protein>
    <submittedName>
        <fullName evidence="2">CRE-MEL-28 protein</fullName>
    </submittedName>
</protein>
<proteinExistence type="predicted"/>
<organism evidence="3">
    <name type="scientific">Caenorhabditis remanei</name>
    <name type="common">Caenorhabditis vulgaris</name>
    <dbReference type="NCBI Taxonomy" id="31234"/>
    <lineage>
        <taxon>Eukaryota</taxon>
        <taxon>Metazoa</taxon>
        <taxon>Ecdysozoa</taxon>
        <taxon>Nematoda</taxon>
        <taxon>Chromadorea</taxon>
        <taxon>Rhabditida</taxon>
        <taxon>Rhabditina</taxon>
        <taxon>Rhabditomorpha</taxon>
        <taxon>Rhabditoidea</taxon>
        <taxon>Rhabditidae</taxon>
        <taxon>Peloderinae</taxon>
        <taxon>Caenorhabditis</taxon>
    </lineage>
</organism>
<feature type="compositionally biased region" description="Polar residues" evidence="1">
    <location>
        <begin position="1642"/>
        <end position="1655"/>
    </location>
</feature>
<sequence>MENENSSIFQPYEKYECWRGEKQTILKTSIGRQLPYIVNFKKNQCQIFNIEWERVTHSYTFPEGCNLIDVDYFPTEDGLLGILLGVEDPRQSWGAEHFVVALVAKENVPKLEITHSAEIPTKITVVKTLFSSADMADKSNREVLNLYHRLMTWKHVVAIGCKDTECHLARLTAVEDTSSLLIPIHNDRKNLINLMGAFTDGTTLQYTQNDGSYRDYPIEGVYITALALMPRSRTLLVGLSMGGILAASLNPSNQMNFLELRHERIIREIAPLEPEDDPDKFEYFIAAVDASPRHPIMIQLWRGSFKTLEEVETTEKYDRPYFAVCLEHKILFGEKWISVNPIVTEREHWMTTKKRGTDESMANVSHSFGSTSNRNSVLLSYERQKMKTTEDDPNGLPEYIVEAAVFDIDAWYYKRVPGRVSTDGTVLKQCAFLSTIKSNIRSEDVNDIGILTSHANDVSRFSSSISDADQLFYPSALSYERIYVAKSSKIEWMKIQNIQDTILNKCASKLSYYLQSPESISNVIIAAGLVRKNILSGSPNSSAADINHSQLSSEQKVILNLIVYYGKVKELCEIVNCSEISDTLKNEIAEWSLHEAIDYKRTISDKMVSIFQGRSYALSPLAQDAVTQGIKLFRVVYEYIKTCSKALKSSRLHNLACSVKCVRNHTKLTYQFITFNIIPVDQERQQKMKEMHSKRQLEAIRNSSSLPIQSIVRNMNRIAPNAQFWNDIPHHEWYPPTPVDLLESLLNVNISERIKRELVIQYIIDWIRASPNEINLTDKQIGLEIIKIMTNQMLDVDLEKIYYVLDQEKKALIDDKDGERIRALGEKVFSLQNEQISYEKLWGGGVPVDITINAYDMKRFEERMKLQLEQGECRLSVLDPESEMLYQVYLFENEKFHAMSSEAIRSNELLSMFMPGMVQNKGGTPQKSSKEREIQSSVKTMFNMQTVKEVKEKIGVKEPSVFAKVADENRRRKRSNQLDDYDDDSFSSVSSVSYVPPVSNSCKFREKQSSYFQTAKRIQQWKKAVESSPIPELPVANNSSINSLISSDDPNQHDEINMLIATPARYYKRPNDVDLEQDLLSPSADRAPPLPAQNSILKTAKAVQSANRGRIRFHESVPRGADESVEDTDKAPKGLKLNFAILEDDEEEETMTTRRSKTIEMQDEMDVEENEITQEEMENDEIEDVEEEEENEEECIESEKTFENQDDFEVLEDSSAPGKNIEEDTFEPEENDVTAAINETFESNKTEEHQEEEDIEERIEIEERMEELKEREIEEEVEGEEGKEAVQEEETLDVVQETEKKDEEEDKKQEEEKDVEEKEKEIEKEEDIAEDIIQSSAEVQSEDESEPIEVAGEMEPSENIVSVKQSQAIVELAEENQQETVSGEQEKTEEVQEDEQEMPTKTEDQSEMKEIEISKISEVPVETEEVVEIGETEKGGKDVAGTSYEVREVINSVPTETSIEEERPPSRNTRSRSIQKTPAPVTKTLEAEQYSSTPSRRTRSASRQRDVVVEEPEPSRTSRSSTRQMALKNRTPSELLDALFPRDELEKKRAEKTQSKKTRTSRSESANRRSASRTRSVEVPDTLVEQNTPKRGRPRKTSETVSSPEKRKRGSSVPTETETPTKRARGRPRLTPLKAIPEDEPSTSNSRNEGTSETSAAVPGRVSKPKPLEDVCEEDEDVPVQELYRVLLLKMNIETQFFFTSKKFQTQNDTLGYTYHGKYHLAGVYDMSQILREHPKVRRNVDGKFKIIATEENQDLVALIAKQKDNKGKKRGVSGKGGRRAVTSIGHHHRSGLILRSSPKFSNGMRPTSSTGKANIAKQFSNAPNFGRPLTSVASRPTTSKLGGAPGMFYNRQSSFGTTPNKIPAPAKAPTLPLQRPLVRPKTASSVSSNSASLVSSRSTVTVAPPSISAQPPNHIPSIKEFSDNAKIMMLKLYPESIHLSEMTERYSQEYGNPVEPLQLFSKSWMMLVKSTFKEWLQIKDGEVSLKEDWFARFGSALKKSLSINASGHTKTSEVPSKSATSVSSSSIPTTLPINQGFRYQIPASQPKSPVELATQQMRGLTMGARHALRTPDKPPGLAPKNSSKLMVTVFPGFQSVQKNSKSTTSNGVIKIGSSENSAYTYRAVSRSSPDAMNVDCLRAGFQHATENSKLPRESFDLAAYQKVLSVDRSYDAKQLRNLKMVEKTNTLKDTVAEALNENPQLKKTAMKPLRTSPSGTRANASYPSGRNSTGNREPNNRIIGRALADIHKQNDEQKPLMKNKSVREETSSFESKSKYDEKSLYVSSSATPTSNKKTEVNSSKDSDSDDGWSISDQSDKTVTNSPPPVSTRKPVLPPMSKGASSKPQLRSRPVSMCSSISSLDSYERALHATLPDDEAW</sequence>
<dbReference type="OMA" id="FRVVYEY"/>
<feature type="compositionally biased region" description="Acidic residues" evidence="1">
    <location>
        <begin position="1223"/>
        <end position="1232"/>
    </location>
</feature>
<dbReference type="InParanoid" id="E3MCR9"/>
<dbReference type="eggNOG" id="ENOG502TKKA">
    <property type="taxonomic scope" value="Eukaryota"/>
</dbReference>
<feature type="compositionally biased region" description="Basic and acidic residues" evidence="1">
    <location>
        <begin position="2293"/>
        <end position="2303"/>
    </location>
</feature>
<dbReference type="GO" id="GO:0000070">
    <property type="term" value="P:mitotic sister chromatid segregation"/>
    <property type="evidence" value="ECO:0007669"/>
    <property type="project" value="EnsemblMetazoa"/>
</dbReference>
<feature type="region of interest" description="Disordered" evidence="1">
    <location>
        <begin position="1821"/>
        <end position="1846"/>
    </location>
</feature>
<feature type="compositionally biased region" description="Low complexity" evidence="1">
    <location>
        <begin position="2013"/>
        <end position="2027"/>
    </location>
</feature>
<feature type="compositionally biased region" description="Acidic residues" evidence="1">
    <location>
        <begin position="1170"/>
        <end position="1196"/>
    </location>
</feature>
<evidence type="ECO:0000256" key="1">
    <source>
        <dbReference type="SAM" id="MobiDB-lite"/>
    </source>
</evidence>
<dbReference type="OrthoDB" id="20729at2759"/>
<feature type="region of interest" description="Disordered" evidence="1">
    <location>
        <begin position="2197"/>
        <end position="2363"/>
    </location>
</feature>
<feature type="compositionally biased region" description="Low complexity" evidence="1">
    <location>
        <begin position="986"/>
        <end position="999"/>
    </location>
</feature>
<feature type="compositionally biased region" description="Polar residues" evidence="1">
    <location>
        <begin position="2282"/>
        <end position="2292"/>
    </location>
</feature>
<dbReference type="EMBL" id="DS268435">
    <property type="protein sequence ID" value="EFO98598.1"/>
    <property type="molecule type" value="Genomic_DNA"/>
</dbReference>
<feature type="region of interest" description="Disordered" evidence="1">
    <location>
        <begin position="1374"/>
        <end position="1673"/>
    </location>
</feature>
<feature type="compositionally biased region" description="Acidic residues" evidence="1">
    <location>
        <begin position="1421"/>
        <end position="1430"/>
    </location>
</feature>
<dbReference type="HOGENOM" id="CLU_001014_0_0_1"/>
<feature type="compositionally biased region" description="Basic and acidic residues" evidence="1">
    <location>
        <begin position="1540"/>
        <end position="1554"/>
    </location>
</feature>
<gene>
    <name evidence="2" type="primary">Cre-mel-28</name>
    <name evidence="2" type="ORF">CRE_20321</name>
</gene>
<dbReference type="GO" id="GO:0060090">
    <property type="term" value="F:molecular adaptor activity"/>
    <property type="evidence" value="ECO:0007669"/>
    <property type="project" value="EnsemblMetazoa"/>
</dbReference>
<evidence type="ECO:0000313" key="3">
    <source>
        <dbReference type="Proteomes" id="UP000008281"/>
    </source>
</evidence>
<keyword evidence="3" id="KW-1185">Reference proteome</keyword>
<dbReference type="GO" id="GO:0005654">
    <property type="term" value="C:nucleoplasm"/>
    <property type="evidence" value="ECO:0007669"/>
    <property type="project" value="EnsemblMetazoa"/>
</dbReference>